<reference evidence="2" key="1">
    <citation type="submission" date="2014-09" db="EMBL/GenBank/DDBJ databases">
        <authorList>
            <person name="Mudge J."/>
            <person name="Ramaraj T."/>
            <person name="Lindquist I.E."/>
            <person name="Bharti A.K."/>
            <person name="Sundararajan A."/>
            <person name="Cameron C.T."/>
            <person name="Woodward J.E."/>
            <person name="May G.D."/>
            <person name="Brubaker C."/>
            <person name="Broadhvest J."/>
            <person name="Wilkins T.A."/>
        </authorList>
    </citation>
    <scope>NUCLEOTIDE SEQUENCE</scope>
    <source>
        <strain evidence="2">cv. AKA8401</strain>
    </source>
</reference>
<dbReference type="Proteomes" id="UP000032142">
    <property type="component" value="Unassembled WGS sequence"/>
</dbReference>
<comment type="caution">
    <text evidence="1">The sequence shown here is derived from an EMBL/GenBank/DDBJ whole genome shotgun (WGS) entry which is preliminary data.</text>
</comment>
<accession>A0A0B0MLM6</accession>
<gene>
    <name evidence="1" type="ORF">F383_18735</name>
</gene>
<keyword evidence="2" id="KW-1185">Reference proteome</keyword>
<organism evidence="1 2">
    <name type="scientific">Gossypium arboreum</name>
    <name type="common">Tree cotton</name>
    <name type="synonym">Gossypium nanking</name>
    <dbReference type="NCBI Taxonomy" id="29729"/>
    <lineage>
        <taxon>Eukaryota</taxon>
        <taxon>Viridiplantae</taxon>
        <taxon>Streptophyta</taxon>
        <taxon>Embryophyta</taxon>
        <taxon>Tracheophyta</taxon>
        <taxon>Spermatophyta</taxon>
        <taxon>Magnoliopsida</taxon>
        <taxon>eudicotyledons</taxon>
        <taxon>Gunneridae</taxon>
        <taxon>Pentapetalae</taxon>
        <taxon>rosids</taxon>
        <taxon>malvids</taxon>
        <taxon>Malvales</taxon>
        <taxon>Malvaceae</taxon>
        <taxon>Malvoideae</taxon>
        <taxon>Gossypium</taxon>
    </lineage>
</organism>
<name>A0A0B0MLM6_GOSAR</name>
<evidence type="ECO:0000313" key="1">
    <source>
        <dbReference type="EMBL" id="KHG00369.1"/>
    </source>
</evidence>
<sequence length="8" mass="1065">MIFINQYH</sequence>
<protein>
    <submittedName>
        <fullName evidence="1">Uncharacterized protein</fullName>
    </submittedName>
</protein>
<proteinExistence type="predicted"/>
<evidence type="ECO:0000313" key="2">
    <source>
        <dbReference type="Proteomes" id="UP000032142"/>
    </source>
</evidence>
<dbReference type="EMBL" id="JRRC01126032">
    <property type="protein sequence ID" value="KHG00369.1"/>
    <property type="molecule type" value="Genomic_DNA"/>
</dbReference>